<feature type="transmembrane region" description="Helical" evidence="2">
    <location>
        <begin position="70"/>
        <end position="91"/>
    </location>
</feature>
<gene>
    <name evidence="4" type="ORF">KP79_PYT04566</name>
</gene>
<proteinExistence type="predicted"/>
<dbReference type="SMART" id="SM00014">
    <property type="entry name" value="acidPPc"/>
    <property type="match status" value="1"/>
</dbReference>
<dbReference type="PANTHER" id="PTHR14969">
    <property type="entry name" value="SPHINGOSINE-1-PHOSPHATE PHOSPHOHYDROLASE"/>
    <property type="match status" value="1"/>
</dbReference>
<dbReference type="Pfam" id="PF01569">
    <property type="entry name" value="PAP2"/>
    <property type="match status" value="1"/>
</dbReference>
<keyword evidence="2" id="KW-0472">Membrane</keyword>
<dbReference type="InterPro" id="IPR036938">
    <property type="entry name" value="PAP2/HPO_sf"/>
</dbReference>
<dbReference type="Proteomes" id="UP000242188">
    <property type="component" value="Unassembled WGS sequence"/>
</dbReference>
<keyword evidence="5" id="KW-1185">Reference proteome</keyword>
<dbReference type="GO" id="GO:0042392">
    <property type="term" value="F:sphingosine-1-phosphate phosphatase activity"/>
    <property type="evidence" value="ECO:0007669"/>
    <property type="project" value="TreeGrafter"/>
</dbReference>
<sequence>MSSIARKKRRPNGSNSRNKDLQHQKLIKTVDSFLKSIASVDLRLTKKCSICADKDSSVGNLRPLMKALEISCHGIPWLLGTVALLLTLHKAAHIEVLINLLIGLLGDLIVVAFLKFLFQRPRPAHNKMDMFATLSVDNYSFPSGHATRAAMVAFLLTERLVVNSSFPGLILLWSVFVAASRLMLGRHHVSDVLFGYLIGYIQYKVLSSYWLSEQTCMYLVEPIFRNIHH</sequence>
<feature type="domain" description="Phosphatidic acid phosphatase type 2/haloperoxidase" evidence="3">
    <location>
        <begin position="95"/>
        <end position="207"/>
    </location>
</feature>
<evidence type="ECO:0000256" key="2">
    <source>
        <dbReference type="SAM" id="Phobius"/>
    </source>
</evidence>
<reference evidence="4 5" key="1">
    <citation type="journal article" date="2017" name="Nat. Ecol. Evol.">
        <title>Scallop genome provides insights into evolution of bilaterian karyotype and development.</title>
        <authorList>
            <person name="Wang S."/>
            <person name="Zhang J."/>
            <person name="Jiao W."/>
            <person name="Li J."/>
            <person name="Xun X."/>
            <person name="Sun Y."/>
            <person name="Guo X."/>
            <person name="Huan P."/>
            <person name="Dong B."/>
            <person name="Zhang L."/>
            <person name="Hu X."/>
            <person name="Sun X."/>
            <person name="Wang J."/>
            <person name="Zhao C."/>
            <person name="Wang Y."/>
            <person name="Wang D."/>
            <person name="Huang X."/>
            <person name="Wang R."/>
            <person name="Lv J."/>
            <person name="Li Y."/>
            <person name="Zhang Z."/>
            <person name="Liu B."/>
            <person name="Lu W."/>
            <person name="Hui Y."/>
            <person name="Liang J."/>
            <person name="Zhou Z."/>
            <person name="Hou R."/>
            <person name="Li X."/>
            <person name="Liu Y."/>
            <person name="Li H."/>
            <person name="Ning X."/>
            <person name="Lin Y."/>
            <person name="Zhao L."/>
            <person name="Xing Q."/>
            <person name="Dou J."/>
            <person name="Li Y."/>
            <person name="Mao J."/>
            <person name="Guo H."/>
            <person name="Dou H."/>
            <person name="Li T."/>
            <person name="Mu C."/>
            <person name="Jiang W."/>
            <person name="Fu Q."/>
            <person name="Fu X."/>
            <person name="Miao Y."/>
            <person name="Liu J."/>
            <person name="Yu Q."/>
            <person name="Li R."/>
            <person name="Liao H."/>
            <person name="Li X."/>
            <person name="Kong Y."/>
            <person name="Jiang Z."/>
            <person name="Chourrout D."/>
            <person name="Li R."/>
            <person name="Bao Z."/>
        </authorList>
    </citation>
    <scope>NUCLEOTIDE SEQUENCE [LARGE SCALE GENOMIC DNA]</scope>
    <source>
        <strain evidence="4 5">PY_sf001</strain>
    </source>
</reference>
<evidence type="ECO:0000256" key="1">
    <source>
        <dbReference type="SAM" id="MobiDB-lite"/>
    </source>
</evidence>
<feature type="transmembrane region" description="Helical" evidence="2">
    <location>
        <begin position="160"/>
        <end position="180"/>
    </location>
</feature>
<dbReference type="Gene3D" id="1.20.144.10">
    <property type="entry name" value="Phosphatidic acid phosphatase type 2/haloperoxidase"/>
    <property type="match status" value="1"/>
</dbReference>
<dbReference type="SUPFAM" id="SSF48317">
    <property type="entry name" value="Acid phosphatase/Vanadium-dependent haloperoxidase"/>
    <property type="match status" value="1"/>
</dbReference>
<dbReference type="InterPro" id="IPR000326">
    <property type="entry name" value="PAP2/HPO"/>
</dbReference>
<dbReference type="STRING" id="6573.A0A210QQB4"/>
<feature type="region of interest" description="Disordered" evidence="1">
    <location>
        <begin position="1"/>
        <end position="21"/>
    </location>
</feature>
<dbReference type="OrthoDB" id="10266771at2759"/>
<feature type="transmembrane region" description="Helical" evidence="2">
    <location>
        <begin position="97"/>
        <end position="118"/>
    </location>
</feature>
<organism evidence="4 5">
    <name type="scientific">Mizuhopecten yessoensis</name>
    <name type="common">Japanese scallop</name>
    <name type="synonym">Patinopecten yessoensis</name>
    <dbReference type="NCBI Taxonomy" id="6573"/>
    <lineage>
        <taxon>Eukaryota</taxon>
        <taxon>Metazoa</taxon>
        <taxon>Spiralia</taxon>
        <taxon>Lophotrochozoa</taxon>
        <taxon>Mollusca</taxon>
        <taxon>Bivalvia</taxon>
        <taxon>Autobranchia</taxon>
        <taxon>Pteriomorphia</taxon>
        <taxon>Pectinida</taxon>
        <taxon>Pectinoidea</taxon>
        <taxon>Pectinidae</taxon>
        <taxon>Mizuhopecten</taxon>
    </lineage>
</organism>
<name>A0A210QQB4_MIZYE</name>
<keyword evidence="2" id="KW-0812">Transmembrane</keyword>
<dbReference type="PANTHER" id="PTHR14969:SF13">
    <property type="entry name" value="AT30094P"/>
    <property type="match status" value="1"/>
</dbReference>
<feature type="transmembrane region" description="Helical" evidence="2">
    <location>
        <begin position="192"/>
        <end position="211"/>
    </location>
</feature>
<accession>A0A210QQB4</accession>
<protein>
    <submittedName>
        <fullName evidence="4">Presqualene diphosphate phosphatase</fullName>
    </submittedName>
</protein>
<evidence type="ECO:0000259" key="3">
    <source>
        <dbReference type="SMART" id="SM00014"/>
    </source>
</evidence>
<comment type="caution">
    <text evidence="4">The sequence shown here is derived from an EMBL/GenBank/DDBJ whole genome shotgun (WGS) entry which is preliminary data.</text>
</comment>
<evidence type="ECO:0000313" key="4">
    <source>
        <dbReference type="EMBL" id="OWF50920.1"/>
    </source>
</evidence>
<dbReference type="AlphaFoldDB" id="A0A210QQB4"/>
<feature type="compositionally biased region" description="Basic residues" evidence="1">
    <location>
        <begin position="1"/>
        <end position="11"/>
    </location>
</feature>
<keyword evidence="2" id="KW-1133">Transmembrane helix</keyword>
<dbReference type="EMBL" id="NEDP02002418">
    <property type="protein sequence ID" value="OWF50920.1"/>
    <property type="molecule type" value="Genomic_DNA"/>
</dbReference>
<evidence type="ECO:0000313" key="5">
    <source>
        <dbReference type="Proteomes" id="UP000242188"/>
    </source>
</evidence>
<dbReference type="CDD" id="cd03391">
    <property type="entry name" value="PAP2_containing_2_like"/>
    <property type="match status" value="1"/>
</dbReference>